<feature type="transmembrane region" description="Helical" evidence="6">
    <location>
        <begin position="353"/>
        <end position="373"/>
    </location>
</feature>
<dbReference type="Pfam" id="PF03176">
    <property type="entry name" value="MMPL"/>
    <property type="match status" value="2"/>
</dbReference>
<comment type="caution">
    <text evidence="8">The sequence shown here is derived from an EMBL/GenBank/DDBJ whole genome shotgun (WGS) entry which is preliminary data.</text>
</comment>
<evidence type="ECO:0000313" key="9">
    <source>
        <dbReference type="Proteomes" id="UP000318297"/>
    </source>
</evidence>
<organism evidence="8 9">
    <name type="scientific">Rudaeicoccus suwonensis</name>
    <dbReference type="NCBI Taxonomy" id="657409"/>
    <lineage>
        <taxon>Bacteria</taxon>
        <taxon>Bacillati</taxon>
        <taxon>Actinomycetota</taxon>
        <taxon>Actinomycetes</taxon>
        <taxon>Micrococcales</taxon>
        <taxon>Dermacoccaceae</taxon>
        <taxon>Rudaeicoccus</taxon>
    </lineage>
</organism>
<dbReference type="InterPro" id="IPR004869">
    <property type="entry name" value="MMPL_dom"/>
</dbReference>
<keyword evidence="2" id="KW-1003">Cell membrane</keyword>
<keyword evidence="3 6" id="KW-0812">Transmembrane</keyword>
<keyword evidence="4 6" id="KW-1133">Transmembrane helix</keyword>
<feature type="transmembrane region" description="Helical" evidence="6">
    <location>
        <begin position="492"/>
        <end position="513"/>
    </location>
</feature>
<dbReference type="AlphaFoldDB" id="A0A561EB09"/>
<feature type="transmembrane region" description="Helical" evidence="6">
    <location>
        <begin position="563"/>
        <end position="585"/>
    </location>
</feature>
<evidence type="ECO:0000256" key="5">
    <source>
        <dbReference type="ARBA" id="ARBA00023136"/>
    </source>
</evidence>
<dbReference type="Gene3D" id="1.20.1640.10">
    <property type="entry name" value="Multidrug efflux transporter AcrB transmembrane domain"/>
    <property type="match status" value="2"/>
</dbReference>
<evidence type="ECO:0000256" key="1">
    <source>
        <dbReference type="ARBA" id="ARBA00004651"/>
    </source>
</evidence>
<accession>A0A561EB09</accession>
<feature type="transmembrane region" description="Helical" evidence="6">
    <location>
        <begin position="271"/>
        <end position="292"/>
    </location>
</feature>
<dbReference type="PANTHER" id="PTHR33406:SF13">
    <property type="entry name" value="MEMBRANE PROTEIN YDFJ"/>
    <property type="match status" value="1"/>
</dbReference>
<feature type="transmembrane region" description="Helical" evidence="6">
    <location>
        <begin position="298"/>
        <end position="323"/>
    </location>
</feature>
<evidence type="ECO:0000313" key="8">
    <source>
        <dbReference type="EMBL" id="TWE12805.1"/>
    </source>
</evidence>
<name>A0A561EB09_9MICO</name>
<dbReference type="EMBL" id="VIVQ01000001">
    <property type="protein sequence ID" value="TWE12805.1"/>
    <property type="molecule type" value="Genomic_DNA"/>
</dbReference>
<feature type="transmembrane region" description="Helical" evidence="6">
    <location>
        <begin position="525"/>
        <end position="543"/>
    </location>
</feature>
<feature type="transmembrane region" description="Helical" evidence="6">
    <location>
        <begin position="612"/>
        <end position="630"/>
    </location>
</feature>
<keyword evidence="5 6" id="KW-0472">Membrane</keyword>
<sequence length="690" mass="71668">MTRLAALVINRRWWVIGAWIVLALVGGFAAPRAVSNLSYAFDLPGQPASIANQKIAAQFGATGGDNAPVILLVKGSGETTDEVAARLKTVVHQAIPSARVATWVDQPKLRSSDGSAGVALVYPPVAAGPKAYATAIPTLERAIGQARIPATLTGVDVVAQQGGGGVSVLAETIFGALAALVVLVLVFGSFLALTPLCVAAASILSAFLLLWGLTGLTQVSFVSQYLLALIGLGVAIDYALLIVTRWREERGNGVEPEAAITATITSAGRSVLFSGATVAISLAALVVLPVPFLRSIGFAGLLIPILAAAAALTLLPAILLVVGDRLSWPHRRRSSPDSHLWAGIGRHVVRHRWISIVGGLVILLVLAAPVLGLRLGAATNSSMASTGGPAAAAISTIDDSGIGRGVTQPMEILTSDPGAVLAALDGQPGISGAVAPDSWRSGRMAVVDAWTTSDPTSTAGSTALKQARAAVERAGGEVGGIPVQNLDFIHAVYGNAIWVLLIIVIVTMILLSMALRSIVLPVKALALNVVSIGAAYGVTVLIWQDGFATKLLFNEQPAGAITVWVPIAVFAFLFGLSMDYEVFLLSRIREEHDRGHSTDEATVAGVSRTGRLVTSGALILFFAFISLSQIPQTEVKILATGLALGIIIDATLVRGVLAPALVAALGPLNWWLPRKFHRDRDVVTISAEEG</sequence>
<keyword evidence="9" id="KW-1185">Reference proteome</keyword>
<gene>
    <name evidence="8" type="ORF">BKA23_1623</name>
</gene>
<dbReference type="PROSITE" id="PS50156">
    <property type="entry name" value="SSD"/>
    <property type="match status" value="1"/>
</dbReference>
<dbReference type="Proteomes" id="UP000318297">
    <property type="component" value="Unassembled WGS sequence"/>
</dbReference>
<feature type="transmembrane region" description="Helical" evidence="6">
    <location>
        <begin position="225"/>
        <end position="243"/>
    </location>
</feature>
<evidence type="ECO:0000256" key="2">
    <source>
        <dbReference type="ARBA" id="ARBA00022475"/>
    </source>
</evidence>
<feature type="transmembrane region" description="Helical" evidence="6">
    <location>
        <begin position="166"/>
        <end position="186"/>
    </location>
</feature>
<dbReference type="GO" id="GO:0005886">
    <property type="term" value="C:plasma membrane"/>
    <property type="evidence" value="ECO:0007669"/>
    <property type="project" value="UniProtKB-SubCell"/>
</dbReference>
<proteinExistence type="predicted"/>
<dbReference type="RefSeq" id="WP_145227071.1">
    <property type="nucleotide sequence ID" value="NZ_VIVQ01000001.1"/>
</dbReference>
<feature type="domain" description="SSD" evidence="7">
    <location>
        <begin position="191"/>
        <end position="321"/>
    </location>
</feature>
<feature type="transmembrane region" description="Helical" evidence="6">
    <location>
        <begin position="12"/>
        <end position="30"/>
    </location>
</feature>
<evidence type="ECO:0000256" key="6">
    <source>
        <dbReference type="SAM" id="Phobius"/>
    </source>
</evidence>
<evidence type="ECO:0000256" key="3">
    <source>
        <dbReference type="ARBA" id="ARBA00022692"/>
    </source>
</evidence>
<feature type="transmembrane region" description="Helical" evidence="6">
    <location>
        <begin position="642"/>
        <end position="672"/>
    </location>
</feature>
<reference evidence="8 9" key="1">
    <citation type="submission" date="2019-06" db="EMBL/GenBank/DDBJ databases">
        <title>Sequencing the genomes of 1000 actinobacteria strains.</title>
        <authorList>
            <person name="Klenk H.-P."/>
        </authorList>
    </citation>
    <scope>NUCLEOTIDE SEQUENCE [LARGE SCALE GENOMIC DNA]</scope>
    <source>
        <strain evidence="8 9">DSM 19560</strain>
    </source>
</reference>
<protein>
    <submittedName>
        <fullName evidence="8">RND superfamily putative drug exporter</fullName>
    </submittedName>
</protein>
<dbReference type="PANTHER" id="PTHR33406">
    <property type="entry name" value="MEMBRANE PROTEIN MJ1562-RELATED"/>
    <property type="match status" value="1"/>
</dbReference>
<dbReference type="InterPro" id="IPR000731">
    <property type="entry name" value="SSD"/>
</dbReference>
<feature type="transmembrane region" description="Helical" evidence="6">
    <location>
        <begin position="193"/>
        <end position="213"/>
    </location>
</feature>
<evidence type="ECO:0000256" key="4">
    <source>
        <dbReference type="ARBA" id="ARBA00022989"/>
    </source>
</evidence>
<comment type="subcellular location">
    <subcellularLocation>
        <location evidence="1">Cell membrane</location>
        <topology evidence="1">Multi-pass membrane protein</topology>
    </subcellularLocation>
</comment>
<dbReference type="SUPFAM" id="SSF82866">
    <property type="entry name" value="Multidrug efflux transporter AcrB transmembrane domain"/>
    <property type="match status" value="2"/>
</dbReference>
<dbReference type="OrthoDB" id="7051771at2"/>
<dbReference type="InterPro" id="IPR050545">
    <property type="entry name" value="Mycobact_MmpL"/>
</dbReference>
<evidence type="ECO:0000259" key="7">
    <source>
        <dbReference type="PROSITE" id="PS50156"/>
    </source>
</evidence>